<evidence type="ECO:0000313" key="3">
    <source>
        <dbReference type="Proteomes" id="UP001472677"/>
    </source>
</evidence>
<keyword evidence="3" id="KW-1185">Reference proteome</keyword>
<comment type="caution">
    <text evidence="2">The sequence shown here is derived from an EMBL/GenBank/DDBJ whole genome shotgun (WGS) entry which is preliminary data.</text>
</comment>
<dbReference type="PANTHER" id="PTHR47723">
    <property type="entry name" value="OS05G0353850 PROTEIN"/>
    <property type="match status" value="1"/>
</dbReference>
<dbReference type="PANTHER" id="PTHR47723:SF19">
    <property type="entry name" value="POLYNUCLEOTIDYL TRANSFERASE, RIBONUCLEASE H-LIKE SUPERFAMILY PROTEIN"/>
    <property type="match status" value="1"/>
</dbReference>
<reference evidence="2 3" key="1">
    <citation type="journal article" date="2024" name="G3 (Bethesda)">
        <title>Genome assembly of Hibiscus sabdariffa L. provides insights into metabolisms of medicinal natural products.</title>
        <authorList>
            <person name="Kim T."/>
        </authorList>
    </citation>
    <scope>NUCLEOTIDE SEQUENCE [LARGE SCALE GENOMIC DNA]</scope>
    <source>
        <strain evidence="2">TK-2024</strain>
        <tissue evidence="2">Old leaves</tissue>
    </source>
</reference>
<dbReference type="SUPFAM" id="SSF53098">
    <property type="entry name" value="Ribonuclease H-like"/>
    <property type="match status" value="1"/>
</dbReference>
<sequence length="78" mass="8703">MVWAQHYSTVFQADYMTLSRWITLNTDGALFHSSSIGSAGGLLCDHEGSWLLGFNKHLGISSIMEVEFWGIIEGLRLV</sequence>
<evidence type="ECO:0000259" key="1">
    <source>
        <dbReference type="Pfam" id="PF13456"/>
    </source>
</evidence>
<dbReference type="Pfam" id="PF13456">
    <property type="entry name" value="RVT_3"/>
    <property type="match status" value="1"/>
</dbReference>
<feature type="domain" description="RNase H type-1" evidence="1">
    <location>
        <begin position="25"/>
        <end position="77"/>
    </location>
</feature>
<dbReference type="CDD" id="cd06222">
    <property type="entry name" value="RNase_H_like"/>
    <property type="match status" value="1"/>
</dbReference>
<organism evidence="2 3">
    <name type="scientific">Hibiscus sabdariffa</name>
    <name type="common">roselle</name>
    <dbReference type="NCBI Taxonomy" id="183260"/>
    <lineage>
        <taxon>Eukaryota</taxon>
        <taxon>Viridiplantae</taxon>
        <taxon>Streptophyta</taxon>
        <taxon>Embryophyta</taxon>
        <taxon>Tracheophyta</taxon>
        <taxon>Spermatophyta</taxon>
        <taxon>Magnoliopsida</taxon>
        <taxon>eudicotyledons</taxon>
        <taxon>Gunneridae</taxon>
        <taxon>Pentapetalae</taxon>
        <taxon>rosids</taxon>
        <taxon>malvids</taxon>
        <taxon>Malvales</taxon>
        <taxon>Malvaceae</taxon>
        <taxon>Malvoideae</taxon>
        <taxon>Hibiscus</taxon>
    </lineage>
</organism>
<evidence type="ECO:0000313" key="2">
    <source>
        <dbReference type="EMBL" id="KAK8519604.1"/>
    </source>
</evidence>
<proteinExistence type="predicted"/>
<dbReference type="Proteomes" id="UP001472677">
    <property type="component" value="Unassembled WGS sequence"/>
</dbReference>
<dbReference type="InterPro" id="IPR044730">
    <property type="entry name" value="RNase_H-like_dom_plant"/>
</dbReference>
<name>A0ABR2CJC1_9ROSI</name>
<protein>
    <recommendedName>
        <fullName evidence="1">RNase H type-1 domain-containing protein</fullName>
    </recommendedName>
</protein>
<dbReference type="InterPro" id="IPR012337">
    <property type="entry name" value="RNaseH-like_sf"/>
</dbReference>
<gene>
    <name evidence="2" type="ORF">V6N12_025637</name>
</gene>
<accession>A0ABR2CJC1</accession>
<dbReference type="InterPro" id="IPR002156">
    <property type="entry name" value="RNaseH_domain"/>
</dbReference>
<dbReference type="EMBL" id="JBBPBM010000051">
    <property type="protein sequence ID" value="KAK8519604.1"/>
    <property type="molecule type" value="Genomic_DNA"/>
</dbReference>
<dbReference type="InterPro" id="IPR053151">
    <property type="entry name" value="RNase_H-like"/>
</dbReference>